<dbReference type="RefSeq" id="WP_367885091.1">
    <property type="nucleotide sequence ID" value="NZ_CP130612.1"/>
</dbReference>
<evidence type="ECO:0000313" key="8">
    <source>
        <dbReference type="Proteomes" id="UP001229955"/>
    </source>
</evidence>
<evidence type="ECO:0000313" key="6">
    <source>
        <dbReference type="EMBL" id="WKW12210.1"/>
    </source>
</evidence>
<organism evidence="6">
    <name type="scientific">Pseudogemmatithrix spongiicola</name>
    <dbReference type="NCBI Taxonomy" id="3062599"/>
    <lineage>
        <taxon>Bacteria</taxon>
        <taxon>Pseudomonadati</taxon>
        <taxon>Gemmatimonadota</taxon>
        <taxon>Gemmatimonadia</taxon>
        <taxon>Gemmatimonadales</taxon>
        <taxon>Gemmatimonadaceae</taxon>
        <taxon>Pseudogemmatithrix</taxon>
    </lineage>
</organism>
<dbReference type="PANTHER" id="PTHR39344:SF1">
    <property type="entry name" value="UPF0182 PROTEIN SLL1060"/>
    <property type="match status" value="1"/>
</dbReference>
<name>A0AA49Q5H1_9BACT</name>
<evidence type="ECO:0000256" key="3">
    <source>
        <dbReference type="ARBA" id="ARBA00022989"/>
    </source>
</evidence>
<dbReference type="KEGG" id="pspc:Strain318_001492"/>
<feature type="transmembrane region" description="Helical" evidence="5">
    <location>
        <begin position="99"/>
        <end position="117"/>
    </location>
</feature>
<keyword evidence="8" id="KW-1185">Reference proteome</keyword>
<feature type="transmembrane region" description="Helical" evidence="5">
    <location>
        <begin position="199"/>
        <end position="216"/>
    </location>
</feature>
<accession>A0AA49Q7V6</accession>
<evidence type="ECO:0000256" key="4">
    <source>
        <dbReference type="ARBA" id="ARBA00023136"/>
    </source>
</evidence>
<keyword evidence="2 5" id="KW-0812">Transmembrane</keyword>
<dbReference type="AlphaFoldDB" id="A0AA49Q5H1"/>
<evidence type="ECO:0000313" key="7">
    <source>
        <dbReference type="EMBL" id="WKW15119.1"/>
    </source>
</evidence>
<dbReference type="GO" id="GO:0005576">
    <property type="term" value="C:extracellular region"/>
    <property type="evidence" value="ECO:0007669"/>
    <property type="project" value="TreeGrafter"/>
</dbReference>
<dbReference type="GO" id="GO:0016020">
    <property type="term" value="C:membrane"/>
    <property type="evidence" value="ECO:0007669"/>
    <property type="project" value="InterPro"/>
</dbReference>
<evidence type="ECO:0000256" key="1">
    <source>
        <dbReference type="ARBA" id="ARBA00022475"/>
    </source>
</evidence>
<keyword evidence="3 5" id="KW-1133">Transmembrane helix</keyword>
<feature type="transmembrane region" description="Helical" evidence="5">
    <location>
        <begin position="276"/>
        <end position="298"/>
    </location>
</feature>
<dbReference type="EMBL" id="CP130613">
    <property type="protein sequence ID" value="WKW15119.1"/>
    <property type="molecule type" value="Genomic_DNA"/>
</dbReference>
<accession>A0AA49Q5H1</accession>
<evidence type="ECO:0000256" key="5">
    <source>
        <dbReference type="SAM" id="Phobius"/>
    </source>
</evidence>
<keyword evidence="1" id="KW-1003">Cell membrane</keyword>
<keyword evidence="4 5" id="KW-0472">Membrane</keyword>
<feature type="transmembrane region" description="Helical" evidence="5">
    <location>
        <begin position="249"/>
        <end position="269"/>
    </location>
</feature>
<dbReference type="PANTHER" id="PTHR39344">
    <property type="entry name" value="UPF0182 PROTEIN SLL1060"/>
    <property type="match status" value="1"/>
</dbReference>
<protein>
    <submittedName>
        <fullName evidence="6">UPF0182 family protein</fullName>
    </submittedName>
</protein>
<evidence type="ECO:0000256" key="2">
    <source>
        <dbReference type="ARBA" id="ARBA00022692"/>
    </source>
</evidence>
<dbReference type="InterPro" id="IPR005372">
    <property type="entry name" value="UPF0182"/>
</dbReference>
<feature type="transmembrane region" description="Helical" evidence="5">
    <location>
        <begin position="50"/>
        <end position="72"/>
    </location>
</feature>
<feature type="transmembrane region" description="Helical" evidence="5">
    <location>
        <begin position="161"/>
        <end position="178"/>
    </location>
</feature>
<sequence>MRGRRGLYGFLAAGALALLAGRWLAGQYADWALHQSLGFDDLWRTKASTLVVLRAGAFTIAVAYAFAHFVAVRQSIVSLVLPSRLGGLEIPEEIPAGRLTWLAFVLAVLVALGFAALPQDWTQAALAWDGVRFGEVDPYLQRDLGFYVAWLPWERALQTRAMLLTLVLGALVTTLYALTPSLRWTANGLYVSTWVRRHLAVLAGTLVALIGWGWRIDRFERMTPGSGVWLDATTEAVFSAFDHRIALPYRALAAFATLPIATVLVYAGWRGYVRTALVMLSTLVLIGPVASALLPVIAKRPLAPYSAQGRAAARPYRNTAALYTRRAFGVDAIARDSVAVVPADQLSRRVSAWDPAALVELAEGGRRRDTTVTLGWASTATGLEAIAVHRSRDVEADAWGTHRFVAAGADDSGRPFYAPSLGDGRLPAVLVHPDAKGSRLVPDRRGDVAASAFETTTQRIALAWAEQDPRLLLRELPSPRPRLMTARDVRSRIGRLLPFLTLGPTITPHVRGDSLYWFVEGFITARRYPLSEAVLLDGRPYHYIQHAATVVVQAQTGQLTVIPTDTPEAIMRAWQGMASGTFTPLAAAPEWIRRERPPAVDWMTVQGSGLAHVGFPADSFGIRRLARPDDADADVSAGGPTLFAYDSAGTLGWALPVDLPFAGRTLGILVARGGAQRRTEYLAYETARWTTILESLQNAADQAGFGRSLPDARRGRVQAIPTAGGPVWVQSYYEWPQDGEPRLAGVVVSQGGKVMAARTLAEAFGERRSAESPVGDAFRERVARLYDAMQAAQHSGDWRAYGEAWTALGRLLQRP</sequence>
<dbReference type="Pfam" id="PF03699">
    <property type="entry name" value="UPF0182"/>
    <property type="match status" value="2"/>
</dbReference>
<reference evidence="6" key="1">
    <citation type="submission" date="2023-07" db="EMBL/GenBank/DDBJ databases">
        <authorList>
            <person name="Haufschild T."/>
            <person name="Kallscheuer N."/>
            <person name="Hammer J."/>
            <person name="Kohn T."/>
            <person name="Kabuu M."/>
            <person name="Jogler M."/>
            <person name="Wohfarth N."/>
            <person name="Heuer A."/>
            <person name="Rohde M."/>
            <person name="van Teeseling M.C.F."/>
            <person name="Jogler C."/>
        </authorList>
    </citation>
    <scope>NUCLEOTIDE SEQUENCE</scope>
    <source>
        <strain evidence="6">Strain 138</strain>
        <strain evidence="7">Strain 318</strain>
    </source>
</reference>
<dbReference type="Proteomes" id="UP001229955">
    <property type="component" value="Chromosome"/>
</dbReference>
<gene>
    <name evidence="6" type="ORF">Strain138_001492</name>
    <name evidence="7" type="ORF">Strain318_001492</name>
</gene>
<dbReference type="EMBL" id="CP130612">
    <property type="protein sequence ID" value="WKW12210.1"/>
    <property type="molecule type" value="Genomic_DNA"/>
</dbReference>
<proteinExistence type="predicted"/>